<dbReference type="AlphaFoldDB" id="A0A0G3CIH9"/>
<sequence>MLSKSLKEIIRSGKEKRILHSEKLIETTHWLHNLEFLVVRVMMFAIGVHHLYVYTIKTVFGV</sequence>
<dbReference type="RefSeq" id="WP_048156577.1">
    <property type="nucleotide sequence ID" value="NZ_CP008746.1"/>
</dbReference>
<evidence type="ECO:0000313" key="2">
    <source>
        <dbReference type="Proteomes" id="UP000035331"/>
    </source>
</evidence>
<evidence type="ECO:0000313" key="1">
    <source>
        <dbReference type="EMBL" id="AKJ40560.1"/>
    </source>
</evidence>
<accession>A0A0G3CIH9</accession>
<dbReference type="EMBL" id="CP008746">
    <property type="protein sequence ID" value="AKJ40560.1"/>
    <property type="molecule type" value="Genomic_DNA"/>
</dbReference>
<dbReference type="PATRIC" id="fig|796385.3.peg.4336"/>
<reference evidence="2" key="1">
    <citation type="submission" date="2014-06" db="EMBL/GenBank/DDBJ databases">
        <title>The complete genome sequence of Methanosarcina barkeri CM1.</title>
        <authorList>
            <consortium name="Pastoral Greenhouse Gas Research Consortium"/>
            <person name="Lambie S.C."/>
            <person name="Leahy S.C."/>
            <person name="Kelly W.J."/>
            <person name="Li D."/>
            <person name="Reilly K."/>
            <person name="Attwood G.T."/>
            <person name="Altermann E."/>
        </authorList>
    </citation>
    <scope>NUCLEOTIDE SEQUENCE [LARGE SCALE GENOMIC DNA]</scope>
    <source>
        <strain evidence="2">CM1</strain>
    </source>
</reference>
<dbReference type="Proteomes" id="UP000035331">
    <property type="component" value="Chromosome"/>
</dbReference>
<name>A0A0G3CIH9_METBA</name>
<organism evidence="1 2">
    <name type="scientific">Methanosarcina barkeri CM1</name>
    <dbReference type="NCBI Taxonomy" id="796385"/>
    <lineage>
        <taxon>Archaea</taxon>
        <taxon>Methanobacteriati</taxon>
        <taxon>Methanobacteriota</taxon>
        <taxon>Stenosarchaea group</taxon>
        <taxon>Methanomicrobia</taxon>
        <taxon>Methanosarcinales</taxon>
        <taxon>Methanosarcinaceae</taxon>
        <taxon>Methanosarcina</taxon>
    </lineage>
</organism>
<proteinExistence type="predicted"/>
<gene>
    <name evidence="1" type="ORF">MCM1_3577</name>
</gene>
<protein>
    <submittedName>
        <fullName evidence="1">Uncharacterized protein</fullName>
    </submittedName>
</protein>
<reference evidence="1 2" key="2">
    <citation type="journal article" date="2015" name="Stand. Genomic Sci.">
        <title>The complete genome sequence of the rumen methanogen Methanosarcina barkeri CM1.</title>
        <authorList>
            <person name="Lambie S.C."/>
            <person name="Kelly W.J."/>
            <person name="Leahy S.C."/>
            <person name="Li D."/>
            <person name="Reilly K."/>
            <person name="McAllister T.A."/>
            <person name="Valle E.R."/>
            <person name="Attwood G.T."/>
            <person name="Altermann E."/>
        </authorList>
    </citation>
    <scope>NUCLEOTIDE SEQUENCE [LARGE SCALE GENOMIC DNA]</scope>
    <source>
        <strain evidence="1 2">CM1</strain>
    </source>
</reference>
<dbReference type="GeneID" id="24846774"/>
<dbReference type="GeneID" id="24887294"/>